<name>A0A2U1MJT1_ARTAN</name>
<accession>A0A2U1MJT1</accession>
<evidence type="ECO:0000313" key="2">
    <source>
        <dbReference type="EMBL" id="PWA61488.1"/>
    </source>
</evidence>
<evidence type="ECO:0000256" key="1">
    <source>
        <dbReference type="SAM" id="MobiDB-lite"/>
    </source>
</evidence>
<reference evidence="2 3" key="1">
    <citation type="journal article" date="2018" name="Mol. Plant">
        <title>The genome of Artemisia annua provides insight into the evolution of Asteraceae family and artemisinin biosynthesis.</title>
        <authorList>
            <person name="Shen Q."/>
            <person name="Zhang L."/>
            <person name="Liao Z."/>
            <person name="Wang S."/>
            <person name="Yan T."/>
            <person name="Shi P."/>
            <person name="Liu M."/>
            <person name="Fu X."/>
            <person name="Pan Q."/>
            <person name="Wang Y."/>
            <person name="Lv Z."/>
            <person name="Lu X."/>
            <person name="Zhang F."/>
            <person name="Jiang W."/>
            <person name="Ma Y."/>
            <person name="Chen M."/>
            <person name="Hao X."/>
            <person name="Li L."/>
            <person name="Tang Y."/>
            <person name="Lv G."/>
            <person name="Zhou Y."/>
            <person name="Sun X."/>
            <person name="Brodelius P.E."/>
            <person name="Rose J.K.C."/>
            <person name="Tang K."/>
        </authorList>
    </citation>
    <scope>NUCLEOTIDE SEQUENCE [LARGE SCALE GENOMIC DNA]</scope>
    <source>
        <strain evidence="3">cv. Huhao1</strain>
        <tissue evidence="2">Leaf</tissue>
    </source>
</reference>
<dbReference type="Proteomes" id="UP000245207">
    <property type="component" value="Unassembled WGS sequence"/>
</dbReference>
<feature type="region of interest" description="Disordered" evidence="1">
    <location>
        <begin position="1"/>
        <end position="61"/>
    </location>
</feature>
<keyword evidence="3" id="KW-1185">Reference proteome</keyword>
<dbReference type="PANTHER" id="PTHR36364:SF1">
    <property type="entry name" value="OS03G0203000 PROTEIN"/>
    <property type="match status" value="1"/>
</dbReference>
<protein>
    <submittedName>
        <fullName evidence="2">Uncharacterized protein</fullName>
    </submittedName>
</protein>
<dbReference type="OrthoDB" id="1920561at2759"/>
<organism evidence="2 3">
    <name type="scientific">Artemisia annua</name>
    <name type="common">Sweet wormwood</name>
    <dbReference type="NCBI Taxonomy" id="35608"/>
    <lineage>
        <taxon>Eukaryota</taxon>
        <taxon>Viridiplantae</taxon>
        <taxon>Streptophyta</taxon>
        <taxon>Embryophyta</taxon>
        <taxon>Tracheophyta</taxon>
        <taxon>Spermatophyta</taxon>
        <taxon>Magnoliopsida</taxon>
        <taxon>eudicotyledons</taxon>
        <taxon>Gunneridae</taxon>
        <taxon>Pentapetalae</taxon>
        <taxon>asterids</taxon>
        <taxon>campanulids</taxon>
        <taxon>Asterales</taxon>
        <taxon>Asteraceae</taxon>
        <taxon>Asteroideae</taxon>
        <taxon>Anthemideae</taxon>
        <taxon>Artemisiinae</taxon>
        <taxon>Artemisia</taxon>
    </lineage>
</organism>
<comment type="caution">
    <text evidence="2">The sequence shown here is derived from an EMBL/GenBank/DDBJ whole genome shotgun (WGS) entry which is preliminary data.</text>
</comment>
<proteinExistence type="predicted"/>
<dbReference type="AlphaFoldDB" id="A0A2U1MJT1"/>
<dbReference type="EMBL" id="PKPP01005091">
    <property type="protein sequence ID" value="PWA61488.1"/>
    <property type="molecule type" value="Genomic_DNA"/>
</dbReference>
<sequence>MQRAKFHSRDRHGGGGEFGSSFRETDMFSEPQGQSGGQAYKWKQDLYDDAKKSPSSKNGEE</sequence>
<feature type="compositionally biased region" description="Basic and acidic residues" evidence="1">
    <location>
        <begin position="42"/>
        <end position="61"/>
    </location>
</feature>
<gene>
    <name evidence="2" type="ORF">CTI12_AA372630</name>
</gene>
<feature type="compositionally biased region" description="Basic residues" evidence="1">
    <location>
        <begin position="1"/>
        <end position="10"/>
    </location>
</feature>
<dbReference type="PANTHER" id="PTHR36364">
    <property type="entry name" value="OS03G0203000 PROTEIN"/>
    <property type="match status" value="1"/>
</dbReference>
<evidence type="ECO:0000313" key="3">
    <source>
        <dbReference type="Proteomes" id="UP000245207"/>
    </source>
</evidence>